<dbReference type="PROSITE" id="PS51202">
    <property type="entry name" value="RCK_C"/>
    <property type="match status" value="1"/>
</dbReference>
<dbReference type="Proteomes" id="UP001597497">
    <property type="component" value="Unassembled WGS sequence"/>
</dbReference>
<feature type="domain" description="RCK N-terminal" evidence="1">
    <location>
        <begin position="3"/>
        <end position="119"/>
    </location>
</feature>
<evidence type="ECO:0000313" key="4">
    <source>
        <dbReference type="Proteomes" id="UP001597497"/>
    </source>
</evidence>
<sequence>MKYSQFAVIGLGRFGSNLANELVEAGYEVMGIDKNPDKVDDLSDHLTFTVAADTTDDEVLKELGVRNFDCVIVAIGNDIQASIMTAILLKDLGVKTVVAKALGELHGRVLEKIGVDRVIYPEKDMAVRVAHQLVQPNILDFIELSKNYTIAELSAPSRISGKTLGELDTRAKFGCSVVALHKKDDIIVAPSANDVVEEADIMVLIGTIQQIEKLEEACTK</sequence>
<comment type="caution">
    <text evidence="3">The sequence shown here is derived from an EMBL/GenBank/DDBJ whole genome shotgun (WGS) entry which is preliminary data.</text>
</comment>
<keyword evidence="3" id="KW-0813">Transport</keyword>
<proteinExistence type="predicted"/>
<organism evidence="3 4">
    <name type="scientific">Marinicrinis sediminis</name>
    <dbReference type="NCBI Taxonomy" id="1652465"/>
    <lineage>
        <taxon>Bacteria</taxon>
        <taxon>Bacillati</taxon>
        <taxon>Bacillota</taxon>
        <taxon>Bacilli</taxon>
        <taxon>Bacillales</taxon>
        <taxon>Paenibacillaceae</taxon>
    </lineage>
</organism>
<keyword evidence="4" id="KW-1185">Reference proteome</keyword>
<evidence type="ECO:0000259" key="1">
    <source>
        <dbReference type="PROSITE" id="PS51201"/>
    </source>
</evidence>
<dbReference type="PANTHER" id="PTHR43833:SF7">
    <property type="entry name" value="KTR SYSTEM POTASSIUM UPTAKE PROTEIN C"/>
    <property type="match status" value="1"/>
</dbReference>
<dbReference type="RefSeq" id="WP_379928056.1">
    <property type="nucleotide sequence ID" value="NZ_JBHUMM010000005.1"/>
</dbReference>
<keyword evidence="3" id="KW-0406">Ion transport</keyword>
<feature type="domain" description="RCK C-terminal" evidence="2">
    <location>
        <begin position="136"/>
        <end position="220"/>
    </location>
</feature>
<dbReference type="InterPro" id="IPR036721">
    <property type="entry name" value="RCK_C_sf"/>
</dbReference>
<dbReference type="InterPro" id="IPR006037">
    <property type="entry name" value="RCK_C"/>
</dbReference>
<dbReference type="Gene3D" id="3.30.70.1450">
    <property type="entry name" value="Regulator of K+ conductance, C-terminal domain"/>
    <property type="match status" value="1"/>
</dbReference>
<dbReference type="PROSITE" id="PS51201">
    <property type="entry name" value="RCK_N"/>
    <property type="match status" value="1"/>
</dbReference>
<evidence type="ECO:0000313" key="3">
    <source>
        <dbReference type="EMBL" id="MFD2670642.1"/>
    </source>
</evidence>
<dbReference type="SUPFAM" id="SSF51735">
    <property type="entry name" value="NAD(P)-binding Rossmann-fold domains"/>
    <property type="match status" value="1"/>
</dbReference>
<dbReference type="InterPro" id="IPR050721">
    <property type="entry name" value="Trk_Ktr_HKT_K-transport"/>
</dbReference>
<dbReference type="EMBL" id="JBHUMM010000005">
    <property type="protein sequence ID" value="MFD2670642.1"/>
    <property type="molecule type" value="Genomic_DNA"/>
</dbReference>
<dbReference type="InterPro" id="IPR036291">
    <property type="entry name" value="NAD(P)-bd_dom_sf"/>
</dbReference>
<keyword evidence="3" id="KW-0407">Ion channel</keyword>
<dbReference type="Pfam" id="PF02254">
    <property type="entry name" value="TrkA_N"/>
    <property type="match status" value="1"/>
</dbReference>
<dbReference type="PANTHER" id="PTHR43833">
    <property type="entry name" value="POTASSIUM CHANNEL PROTEIN 2-RELATED-RELATED"/>
    <property type="match status" value="1"/>
</dbReference>
<gene>
    <name evidence="3" type="ORF">ACFSUC_03330</name>
</gene>
<dbReference type="GO" id="GO:0034220">
    <property type="term" value="P:monoatomic ion transmembrane transport"/>
    <property type="evidence" value="ECO:0007669"/>
    <property type="project" value="UniProtKB-KW"/>
</dbReference>
<name>A0ABW5R6J5_9BACL</name>
<dbReference type="SUPFAM" id="SSF116726">
    <property type="entry name" value="TrkA C-terminal domain-like"/>
    <property type="match status" value="1"/>
</dbReference>
<protein>
    <submittedName>
        <fullName evidence="3">Potassium channel family protein</fullName>
    </submittedName>
</protein>
<accession>A0ABW5R6J5</accession>
<dbReference type="Gene3D" id="3.40.50.720">
    <property type="entry name" value="NAD(P)-binding Rossmann-like Domain"/>
    <property type="match status" value="1"/>
</dbReference>
<dbReference type="InterPro" id="IPR003148">
    <property type="entry name" value="RCK_N"/>
</dbReference>
<reference evidence="4" key="1">
    <citation type="journal article" date="2019" name="Int. J. Syst. Evol. Microbiol.">
        <title>The Global Catalogue of Microorganisms (GCM) 10K type strain sequencing project: providing services to taxonomists for standard genome sequencing and annotation.</title>
        <authorList>
            <consortium name="The Broad Institute Genomics Platform"/>
            <consortium name="The Broad Institute Genome Sequencing Center for Infectious Disease"/>
            <person name="Wu L."/>
            <person name="Ma J."/>
        </authorList>
    </citation>
    <scope>NUCLEOTIDE SEQUENCE [LARGE SCALE GENOMIC DNA]</scope>
    <source>
        <strain evidence="4">KCTC 33676</strain>
    </source>
</reference>
<evidence type="ECO:0000259" key="2">
    <source>
        <dbReference type="PROSITE" id="PS51202"/>
    </source>
</evidence>
<dbReference type="Pfam" id="PF02080">
    <property type="entry name" value="TrkA_C"/>
    <property type="match status" value="1"/>
</dbReference>